<dbReference type="GO" id="GO:0005524">
    <property type="term" value="F:ATP binding"/>
    <property type="evidence" value="ECO:0007669"/>
    <property type="project" value="InterPro"/>
</dbReference>
<dbReference type="PANTHER" id="PTHR24416:SF600">
    <property type="entry name" value="PDGF- AND VEGF-RECEPTOR RELATED, ISOFORM J"/>
    <property type="match status" value="1"/>
</dbReference>
<evidence type="ECO:0000256" key="1">
    <source>
        <dbReference type="ARBA" id="ARBA00023157"/>
    </source>
</evidence>
<feature type="compositionally biased region" description="Polar residues" evidence="3">
    <location>
        <begin position="252"/>
        <end position="265"/>
    </location>
</feature>
<dbReference type="GO" id="GO:0004714">
    <property type="term" value="F:transmembrane receptor protein tyrosine kinase activity"/>
    <property type="evidence" value="ECO:0007669"/>
    <property type="project" value="TreeGrafter"/>
</dbReference>
<dbReference type="InterPro" id="IPR014716">
    <property type="entry name" value="Fibrinogen_a/b/g_C_1"/>
</dbReference>
<sequence length="1132" mass="127452">MRNFVDEIERSSWKVQPTVYKAVMEENWAASYEQRKLEKVLTTSDLLCFAYQIANGMEFVHSKEVMHRDLALRNILLTSDYVVKIGDFSLSRGTIGGEYQIIQNRPLPFKWTAPEALTDESVPIESDLYTFGILLWELFTLGGVPFEQLKTIDKVITFVVSERKMMDRPPFAPFEIYEFMKLLWNLEPKLRPPLKECKQHIMEQLQRACPPLASCFNVADGYVVPDRNLRNHEALAMKVKTETLKNSTSAINENVSRNGNDNSSPEAAPLITPVKISQRKDKLPSKLQLSDDNNKQILHKKKKQPHCITKRCRWIIIICAILLFTFAAISIAIKLRSKGDTSVESGDKNSKEISTTSLPNVKGQPVSEGPTSLLFIQGNKIVKKSFSSLTPVEEILIMEARRNTIYEAVYDCKKQQIIWSSYDYNKNEGEIWTALGNGTNRKLILKITGERVYRIALDWSSRNVYYTTSNSVIGVVSLNENYKKKLIEKDTLGSTNPSHLALDLKNKHLFFSSPRFIWRANLDGTNIVKFVSSDVGFPTGLVILHQRSELCWVDRSRVELSCIGLARQNRRLVYNKTQGALWSLTALSEKQFYWTNSNENKVQSVSIFGDGYSTFSVQNEDVIGGVNDMNEKCLPVETECAVRNGGCPYLCLPMTGGGVSCVCPDNIDKSHKCTNSKTIVGIITDSIPLSTKTVIQQQSNQDFTEPSTANSSNYAADNVNDNIDDNVNDNHNNDNDKIDDNAAENVNYNVNDNAKNAIDNANNNDKVNNNVSNVSDNIDDNANDNVNNNVNVTTNIAPKPQRVPSIKLFRNKWRSSQSRLHYTILLTVNSFLTEENYDKLYIYDGSNTASPLLAEWSGTVASGSELESTGNTLTANFVTDGFSNYAGFSISYSQLKSENWSRIPKDCRELHKKNSSLPSGVYMLNPPGIPSFNAYCDMETDGGGWTVFQRRIDGTLSFYNKTWNEYKVGFNNGLENNLWLGNDIIHVLSNKDSNVELRIDLWGDRNTDSTGSSNPNGYWWEKHTNFSIDNEAHFYTLHLSSSFTGNATSESGYGISGLNGHKFSTVDAHNGTNPSSYSAHSNGGWWSTKYRTLSDLNGKYVPTTWGIYGFFWNTEAAYINPRQSRMMLRSIV</sequence>
<dbReference type="SMART" id="SM00186">
    <property type="entry name" value="FBG"/>
    <property type="match status" value="1"/>
</dbReference>
<dbReference type="SMART" id="SM00135">
    <property type="entry name" value="LY"/>
    <property type="match status" value="3"/>
</dbReference>
<accession>A0A914VTV9</accession>
<dbReference type="Proteomes" id="UP000887566">
    <property type="component" value="Unplaced"/>
</dbReference>
<dbReference type="InterPro" id="IPR050122">
    <property type="entry name" value="RTK"/>
</dbReference>
<keyword evidence="4" id="KW-0472">Membrane</keyword>
<evidence type="ECO:0000259" key="7">
    <source>
        <dbReference type="PROSITE" id="PS51406"/>
    </source>
</evidence>
<dbReference type="CDD" id="cd00041">
    <property type="entry name" value="CUB"/>
    <property type="match status" value="1"/>
</dbReference>
<dbReference type="WBParaSite" id="PSAMB.scaffold253size61126.g3763.t1">
    <property type="protein sequence ID" value="PSAMB.scaffold253size61126.g3763.t1"/>
    <property type="gene ID" value="PSAMB.scaffold253size61126.g3763"/>
</dbReference>
<organism evidence="8 9">
    <name type="scientific">Plectus sambesii</name>
    <dbReference type="NCBI Taxonomy" id="2011161"/>
    <lineage>
        <taxon>Eukaryota</taxon>
        <taxon>Metazoa</taxon>
        <taxon>Ecdysozoa</taxon>
        <taxon>Nematoda</taxon>
        <taxon>Chromadorea</taxon>
        <taxon>Plectida</taxon>
        <taxon>Plectina</taxon>
        <taxon>Plectoidea</taxon>
        <taxon>Plectidae</taxon>
        <taxon>Plectus</taxon>
    </lineage>
</organism>
<dbReference type="PROSITE" id="PS50011">
    <property type="entry name" value="PROTEIN_KINASE_DOM"/>
    <property type="match status" value="1"/>
</dbReference>
<protein>
    <submittedName>
        <fullName evidence="9">Uncharacterized protein</fullName>
    </submittedName>
</protein>
<dbReference type="NCBIfam" id="NF040941">
    <property type="entry name" value="GGGWT_bact"/>
    <property type="match status" value="1"/>
</dbReference>
<feature type="transmembrane region" description="Helical" evidence="4">
    <location>
        <begin position="314"/>
        <end position="333"/>
    </location>
</feature>
<dbReference type="Gene3D" id="2.120.10.30">
    <property type="entry name" value="TolB, C-terminal domain"/>
    <property type="match status" value="1"/>
</dbReference>
<comment type="caution">
    <text evidence="2">Lacks conserved residue(s) required for the propagation of feature annotation.</text>
</comment>
<dbReference type="SUPFAM" id="SSF56496">
    <property type="entry name" value="Fibrinogen C-terminal domain-like"/>
    <property type="match status" value="1"/>
</dbReference>
<proteinExistence type="predicted"/>
<dbReference type="InterPro" id="IPR011009">
    <property type="entry name" value="Kinase-like_dom_sf"/>
</dbReference>
<dbReference type="PROSITE" id="PS00109">
    <property type="entry name" value="PROTEIN_KINASE_TYR"/>
    <property type="match status" value="1"/>
</dbReference>
<dbReference type="PROSITE" id="PS01180">
    <property type="entry name" value="CUB"/>
    <property type="match status" value="1"/>
</dbReference>
<keyword evidence="4" id="KW-1133">Transmembrane helix</keyword>
<keyword evidence="1" id="KW-1015">Disulfide bond</keyword>
<reference evidence="9" key="1">
    <citation type="submission" date="2022-11" db="UniProtKB">
        <authorList>
            <consortium name="WormBaseParasite"/>
        </authorList>
    </citation>
    <scope>IDENTIFICATION</scope>
</reference>
<dbReference type="InterPro" id="IPR000719">
    <property type="entry name" value="Prot_kinase_dom"/>
</dbReference>
<dbReference type="PANTHER" id="PTHR24416">
    <property type="entry name" value="TYROSINE-PROTEIN KINASE RECEPTOR"/>
    <property type="match status" value="1"/>
</dbReference>
<dbReference type="InterPro" id="IPR020635">
    <property type="entry name" value="Tyr_kinase_cat_dom"/>
</dbReference>
<feature type="compositionally biased region" description="Polar residues" evidence="3">
    <location>
        <begin position="697"/>
        <end position="715"/>
    </location>
</feature>
<dbReference type="PRINTS" id="PR00109">
    <property type="entry name" value="TYRKINASE"/>
</dbReference>
<evidence type="ECO:0000259" key="5">
    <source>
        <dbReference type="PROSITE" id="PS01180"/>
    </source>
</evidence>
<feature type="region of interest" description="Disordered" evidence="3">
    <location>
        <begin position="697"/>
        <end position="740"/>
    </location>
</feature>
<evidence type="ECO:0000256" key="3">
    <source>
        <dbReference type="SAM" id="MobiDB-lite"/>
    </source>
</evidence>
<evidence type="ECO:0000259" key="6">
    <source>
        <dbReference type="PROSITE" id="PS50011"/>
    </source>
</evidence>
<dbReference type="Gene3D" id="3.90.215.10">
    <property type="entry name" value="Gamma Fibrinogen, chain A, domain 1"/>
    <property type="match status" value="1"/>
</dbReference>
<dbReference type="InterPro" id="IPR035914">
    <property type="entry name" value="Sperma_CUB_dom_sf"/>
</dbReference>
<dbReference type="InterPro" id="IPR000859">
    <property type="entry name" value="CUB_dom"/>
</dbReference>
<dbReference type="InterPro" id="IPR000033">
    <property type="entry name" value="LDLR_classB_rpt"/>
</dbReference>
<dbReference type="InterPro" id="IPR011042">
    <property type="entry name" value="6-blade_b-propeller_TolB-like"/>
</dbReference>
<feature type="domain" description="CUB" evidence="5">
    <location>
        <begin position="774"/>
        <end position="895"/>
    </location>
</feature>
<dbReference type="SMART" id="SM00219">
    <property type="entry name" value="TyrKc"/>
    <property type="match status" value="1"/>
</dbReference>
<feature type="compositionally biased region" description="Basic and acidic residues" evidence="3">
    <location>
        <begin position="731"/>
        <end position="740"/>
    </location>
</feature>
<evidence type="ECO:0000256" key="4">
    <source>
        <dbReference type="SAM" id="Phobius"/>
    </source>
</evidence>
<dbReference type="InterPro" id="IPR008266">
    <property type="entry name" value="Tyr_kinase_AS"/>
</dbReference>
<keyword evidence="4" id="KW-0812">Transmembrane</keyword>
<dbReference type="Gene3D" id="2.60.120.290">
    <property type="entry name" value="Spermadhesin, CUB domain"/>
    <property type="match status" value="1"/>
</dbReference>
<feature type="compositionally biased region" description="Basic and acidic residues" evidence="3">
    <location>
        <begin position="340"/>
        <end position="351"/>
    </location>
</feature>
<feature type="domain" description="Protein kinase" evidence="6">
    <location>
        <begin position="1"/>
        <end position="203"/>
    </location>
</feature>
<dbReference type="PROSITE" id="PS51406">
    <property type="entry name" value="FIBRINOGEN_C_2"/>
    <property type="match status" value="1"/>
</dbReference>
<dbReference type="InterPro" id="IPR001245">
    <property type="entry name" value="Ser-Thr/Tyr_kinase_cat_dom"/>
</dbReference>
<dbReference type="GO" id="GO:0007169">
    <property type="term" value="P:cell surface receptor protein tyrosine kinase signaling pathway"/>
    <property type="evidence" value="ECO:0007669"/>
    <property type="project" value="TreeGrafter"/>
</dbReference>
<dbReference type="Pfam" id="PF07714">
    <property type="entry name" value="PK_Tyr_Ser-Thr"/>
    <property type="match status" value="1"/>
</dbReference>
<keyword evidence="8" id="KW-1185">Reference proteome</keyword>
<dbReference type="GO" id="GO:0005886">
    <property type="term" value="C:plasma membrane"/>
    <property type="evidence" value="ECO:0007669"/>
    <property type="project" value="TreeGrafter"/>
</dbReference>
<dbReference type="Gene3D" id="1.10.510.10">
    <property type="entry name" value="Transferase(Phosphotransferase) domain 1"/>
    <property type="match status" value="1"/>
</dbReference>
<dbReference type="GO" id="GO:0043235">
    <property type="term" value="C:receptor complex"/>
    <property type="evidence" value="ECO:0007669"/>
    <property type="project" value="TreeGrafter"/>
</dbReference>
<dbReference type="SUPFAM" id="SSF63825">
    <property type="entry name" value="YWTD domain"/>
    <property type="match status" value="1"/>
</dbReference>
<dbReference type="Pfam" id="PF00147">
    <property type="entry name" value="Fibrinogen_C"/>
    <property type="match status" value="1"/>
</dbReference>
<dbReference type="SMART" id="SM00042">
    <property type="entry name" value="CUB"/>
    <property type="match status" value="1"/>
</dbReference>
<evidence type="ECO:0000256" key="2">
    <source>
        <dbReference type="PROSITE-ProRule" id="PRU00059"/>
    </source>
</evidence>
<feature type="region of interest" description="Disordered" evidence="3">
    <location>
        <begin position="252"/>
        <end position="284"/>
    </location>
</feature>
<dbReference type="InterPro" id="IPR036056">
    <property type="entry name" value="Fibrinogen-like_C"/>
</dbReference>
<evidence type="ECO:0000313" key="9">
    <source>
        <dbReference type="WBParaSite" id="PSAMB.scaffold253size61126.g3763.t1"/>
    </source>
</evidence>
<dbReference type="AlphaFoldDB" id="A0A914VTV9"/>
<dbReference type="SUPFAM" id="SSF49854">
    <property type="entry name" value="Spermadhesin, CUB domain"/>
    <property type="match status" value="1"/>
</dbReference>
<feature type="region of interest" description="Disordered" evidence="3">
    <location>
        <begin position="340"/>
        <end position="365"/>
    </location>
</feature>
<evidence type="ECO:0000313" key="8">
    <source>
        <dbReference type="Proteomes" id="UP000887566"/>
    </source>
</evidence>
<dbReference type="InterPro" id="IPR002181">
    <property type="entry name" value="Fibrinogen_a/b/g_C_dom"/>
</dbReference>
<dbReference type="Pfam" id="PF00431">
    <property type="entry name" value="CUB"/>
    <property type="match status" value="1"/>
</dbReference>
<name>A0A914VTV9_9BILA</name>
<feature type="domain" description="Fibrinogen C-terminal" evidence="7">
    <location>
        <begin position="898"/>
        <end position="1132"/>
    </location>
</feature>
<dbReference type="SUPFAM" id="SSF56112">
    <property type="entry name" value="Protein kinase-like (PK-like)"/>
    <property type="match status" value="1"/>
</dbReference>